<accession>A0ABD2W068</accession>
<keyword evidence="2" id="KW-1185">Reference proteome</keyword>
<sequence length="185" mass="21155">MPRVLQSLGWGGGLECYRVYAGSGRCCCLRQRGLAPRAYASIARYACLNASILACELLYGAVPVNLSVEQALRIKRCMHAAMCFFTGLEKWQYIIPKYVKFNILPYENGNPDYWSKEFEFREAPASHSSRMDELELVIVRANTDCARYSFTIGAAHLWNGLSYNIRRSLRTLSFKKLLRQHLLEV</sequence>
<dbReference type="EMBL" id="JBJJXI010000148">
    <property type="protein sequence ID" value="KAL3386163.1"/>
    <property type="molecule type" value="Genomic_DNA"/>
</dbReference>
<protein>
    <submittedName>
        <fullName evidence="1">Uncharacterized protein</fullName>
    </submittedName>
</protein>
<gene>
    <name evidence="1" type="ORF">TKK_018364</name>
</gene>
<name>A0ABD2W068_9HYME</name>
<organism evidence="1 2">
    <name type="scientific">Trichogramma kaykai</name>
    <dbReference type="NCBI Taxonomy" id="54128"/>
    <lineage>
        <taxon>Eukaryota</taxon>
        <taxon>Metazoa</taxon>
        <taxon>Ecdysozoa</taxon>
        <taxon>Arthropoda</taxon>
        <taxon>Hexapoda</taxon>
        <taxon>Insecta</taxon>
        <taxon>Pterygota</taxon>
        <taxon>Neoptera</taxon>
        <taxon>Endopterygota</taxon>
        <taxon>Hymenoptera</taxon>
        <taxon>Apocrita</taxon>
        <taxon>Proctotrupomorpha</taxon>
        <taxon>Chalcidoidea</taxon>
        <taxon>Trichogrammatidae</taxon>
        <taxon>Trichogramma</taxon>
    </lineage>
</organism>
<evidence type="ECO:0000313" key="2">
    <source>
        <dbReference type="Proteomes" id="UP001627154"/>
    </source>
</evidence>
<evidence type="ECO:0000313" key="1">
    <source>
        <dbReference type="EMBL" id="KAL3386163.1"/>
    </source>
</evidence>
<reference evidence="1 2" key="1">
    <citation type="journal article" date="2024" name="bioRxiv">
        <title>A reference genome for Trichogramma kaykai: A tiny desert-dwelling parasitoid wasp with competing sex-ratio distorters.</title>
        <authorList>
            <person name="Culotta J."/>
            <person name="Lindsey A.R."/>
        </authorList>
    </citation>
    <scope>NUCLEOTIDE SEQUENCE [LARGE SCALE GENOMIC DNA]</scope>
    <source>
        <strain evidence="1 2">KSX58</strain>
    </source>
</reference>
<proteinExistence type="predicted"/>
<dbReference type="AlphaFoldDB" id="A0ABD2W068"/>
<dbReference type="Proteomes" id="UP001627154">
    <property type="component" value="Unassembled WGS sequence"/>
</dbReference>
<comment type="caution">
    <text evidence="1">The sequence shown here is derived from an EMBL/GenBank/DDBJ whole genome shotgun (WGS) entry which is preliminary data.</text>
</comment>